<comment type="caution">
    <text evidence="1">The sequence shown here is derived from an EMBL/GenBank/DDBJ whole genome shotgun (WGS) entry which is preliminary data.</text>
</comment>
<accession>A0A1Y2T365</accession>
<proteinExistence type="predicted"/>
<organism evidence="1 2">
    <name type="scientific">Symbiobacterium thermophilum</name>
    <dbReference type="NCBI Taxonomy" id="2734"/>
    <lineage>
        <taxon>Bacteria</taxon>
        <taxon>Bacillati</taxon>
        <taxon>Bacillota</taxon>
        <taxon>Clostridia</taxon>
        <taxon>Eubacteriales</taxon>
        <taxon>Symbiobacteriaceae</taxon>
        <taxon>Symbiobacterium</taxon>
    </lineage>
</organism>
<dbReference type="AlphaFoldDB" id="A0A1Y2T365"/>
<reference evidence="2" key="1">
    <citation type="submission" date="2016-04" db="EMBL/GenBank/DDBJ databases">
        <authorList>
            <person name="Antunes L.P."/>
            <person name="Martins L.F."/>
            <person name="Pereira R.V."/>
            <person name="Thomas A.M."/>
            <person name="Barbosa D."/>
            <person name="Nascimento L."/>
            <person name="Silva G.M."/>
            <person name="Condomitti G.W."/>
            <person name="Digiampietri L.A."/>
            <person name="Lombardi K.C."/>
            <person name="Ramos P.L."/>
            <person name="Quaggio R.B."/>
            <person name="Oliveira J.C."/>
            <person name="Pascon R.C."/>
            <person name="Cruz J.B."/>
            <person name="Silva A.M."/>
            <person name="Setubal J.C."/>
        </authorList>
    </citation>
    <scope>NUCLEOTIDE SEQUENCE [LARGE SCALE GENOMIC DNA]</scope>
</reference>
<sequence length="125" mass="13934">MRSRLLRLIYYGLPALVVAASVLALNSGILLKRPSGEHDDVAGHLRLLLHHADTQRWEEARDAARKAGEAWLRMRGRIHLTSARDEVETFDLELAGLRGALETGDPVQARIAVHRLLALWEDLGS</sequence>
<evidence type="ECO:0008006" key="3">
    <source>
        <dbReference type="Google" id="ProtNLM"/>
    </source>
</evidence>
<name>A0A1Y2T365_SYMTR</name>
<dbReference type="Proteomes" id="UP000194267">
    <property type="component" value="Unassembled WGS sequence"/>
</dbReference>
<dbReference type="EMBL" id="LWLV01001009">
    <property type="protein sequence ID" value="OTA40922.1"/>
    <property type="molecule type" value="Genomic_DNA"/>
</dbReference>
<gene>
    <name evidence="1" type="ORF">A6D92_11825</name>
</gene>
<evidence type="ECO:0000313" key="2">
    <source>
        <dbReference type="Proteomes" id="UP000194267"/>
    </source>
</evidence>
<protein>
    <recommendedName>
        <fullName evidence="3">DUF4363 domain-containing protein</fullName>
    </recommendedName>
</protein>
<evidence type="ECO:0000313" key="1">
    <source>
        <dbReference type="EMBL" id="OTA40922.1"/>
    </source>
</evidence>